<reference evidence="1" key="1">
    <citation type="submission" date="2023-01" db="EMBL/GenBank/DDBJ databases">
        <title>Colletotrichum chrysophilum M932 genome sequence.</title>
        <authorList>
            <person name="Baroncelli R."/>
        </authorList>
    </citation>
    <scope>NUCLEOTIDE SEQUENCE</scope>
    <source>
        <strain evidence="1">M932</strain>
    </source>
</reference>
<gene>
    <name evidence="1" type="ORF">CCHR01_10378</name>
</gene>
<proteinExistence type="predicted"/>
<evidence type="ECO:0000313" key="1">
    <source>
        <dbReference type="EMBL" id="KAK1846983.1"/>
    </source>
</evidence>
<accession>A0AAD9AF19</accession>
<protein>
    <submittedName>
        <fullName evidence="1">Uncharacterized protein</fullName>
    </submittedName>
</protein>
<sequence length="68" mass="7216">MHITTNQPDPRVLRSIGAPLPLSSEPPLYPVSVLNPAGRASLAASPRNGTVSAWYTARPPKLALSVRT</sequence>
<dbReference type="EMBL" id="JAQOWY010000217">
    <property type="protein sequence ID" value="KAK1846983.1"/>
    <property type="molecule type" value="Genomic_DNA"/>
</dbReference>
<comment type="caution">
    <text evidence="1">The sequence shown here is derived from an EMBL/GenBank/DDBJ whole genome shotgun (WGS) entry which is preliminary data.</text>
</comment>
<evidence type="ECO:0000313" key="2">
    <source>
        <dbReference type="Proteomes" id="UP001243330"/>
    </source>
</evidence>
<organism evidence="1 2">
    <name type="scientific">Colletotrichum chrysophilum</name>
    <dbReference type="NCBI Taxonomy" id="1836956"/>
    <lineage>
        <taxon>Eukaryota</taxon>
        <taxon>Fungi</taxon>
        <taxon>Dikarya</taxon>
        <taxon>Ascomycota</taxon>
        <taxon>Pezizomycotina</taxon>
        <taxon>Sordariomycetes</taxon>
        <taxon>Hypocreomycetidae</taxon>
        <taxon>Glomerellales</taxon>
        <taxon>Glomerellaceae</taxon>
        <taxon>Colletotrichum</taxon>
        <taxon>Colletotrichum gloeosporioides species complex</taxon>
    </lineage>
</organism>
<name>A0AAD9AF19_9PEZI</name>
<keyword evidence="2" id="KW-1185">Reference proteome</keyword>
<dbReference type="AlphaFoldDB" id="A0AAD9AF19"/>
<dbReference type="Proteomes" id="UP001243330">
    <property type="component" value="Unassembled WGS sequence"/>
</dbReference>